<proteinExistence type="inferred from homology"/>
<comment type="function">
    <text evidence="4">Involved in the assembly of lipopolysaccharide (LPS). Required for the translocation of LPS from the inner membrane to the outer membrane.</text>
</comment>
<dbReference type="GO" id="GO:0015920">
    <property type="term" value="P:lipopolysaccharide transport"/>
    <property type="evidence" value="ECO:0007669"/>
    <property type="project" value="UniProtKB-UniRule"/>
</dbReference>
<keyword evidence="2 4" id="KW-0732">Signal</keyword>
<evidence type="ECO:0000256" key="1">
    <source>
        <dbReference type="ARBA" id="ARBA00022448"/>
    </source>
</evidence>
<evidence type="ECO:0000313" key="7">
    <source>
        <dbReference type="Proteomes" id="UP000514752"/>
    </source>
</evidence>
<dbReference type="GO" id="GO:0001530">
    <property type="term" value="F:lipopolysaccharide binding"/>
    <property type="evidence" value="ECO:0007669"/>
    <property type="project" value="InterPro"/>
</dbReference>
<evidence type="ECO:0000313" key="6">
    <source>
        <dbReference type="EMBL" id="QMT40283.1"/>
    </source>
</evidence>
<evidence type="ECO:0000259" key="5">
    <source>
        <dbReference type="Pfam" id="PF03968"/>
    </source>
</evidence>
<name>A0A7D7N5Q5_9NEIS</name>
<dbReference type="NCBIfam" id="TIGR03002">
    <property type="entry name" value="outer_YhbN_LptA"/>
    <property type="match status" value="1"/>
</dbReference>
<dbReference type="InterPro" id="IPR014340">
    <property type="entry name" value="LptA"/>
</dbReference>
<feature type="chain" id="PRO_5028543753" description="Lipopolysaccharide export system protein LptA" evidence="4">
    <location>
        <begin position="27"/>
        <end position="170"/>
    </location>
</feature>
<dbReference type="KEGG" id="nsg:H3L94_10650"/>
<comment type="subcellular location">
    <subcellularLocation>
        <location evidence="4">Periplasm</location>
    </subcellularLocation>
</comment>
<dbReference type="GO" id="GO:0009279">
    <property type="term" value="C:cell outer membrane"/>
    <property type="evidence" value="ECO:0007669"/>
    <property type="project" value="TreeGrafter"/>
</dbReference>
<dbReference type="Gene3D" id="2.60.450.10">
    <property type="entry name" value="Lipopolysaccharide (LPS) transport protein A like domain"/>
    <property type="match status" value="1"/>
</dbReference>
<dbReference type="InterPro" id="IPR052037">
    <property type="entry name" value="LPS_export_LptA"/>
</dbReference>
<accession>A0A7D7N5Q5</accession>
<organism evidence="6 7">
    <name type="scientific">Neisseria shayeganii</name>
    <dbReference type="NCBI Taxonomy" id="607712"/>
    <lineage>
        <taxon>Bacteria</taxon>
        <taxon>Pseudomonadati</taxon>
        <taxon>Pseudomonadota</taxon>
        <taxon>Betaproteobacteria</taxon>
        <taxon>Neisseriales</taxon>
        <taxon>Neisseriaceae</taxon>
        <taxon>Neisseria</taxon>
    </lineage>
</organism>
<dbReference type="Pfam" id="PF03968">
    <property type="entry name" value="LptD_N"/>
    <property type="match status" value="1"/>
</dbReference>
<gene>
    <name evidence="4 6" type="primary">lptA</name>
    <name evidence="6" type="ORF">H3L94_10650</name>
</gene>
<dbReference type="PANTHER" id="PTHR36504:SF1">
    <property type="entry name" value="LIPOPOLYSACCHARIDE EXPORT SYSTEM PROTEIN LPTA"/>
    <property type="match status" value="1"/>
</dbReference>
<dbReference type="InterPro" id="IPR005653">
    <property type="entry name" value="OstA-like_N"/>
</dbReference>
<dbReference type="PANTHER" id="PTHR36504">
    <property type="entry name" value="LIPOPOLYSACCHARIDE EXPORT SYSTEM PROTEIN LPTA"/>
    <property type="match status" value="1"/>
</dbReference>
<dbReference type="GO" id="GO:0030288">
    <property type="term" value="C:outer membrane-bounded periplasmic space"/>
    <property type="evidence" value="ECO:0007669"/>
    <property type="project" value="TreeGrafter"/>
</dbReference>
<evidence type="ECO:0000256" key="4">
    <source>
        <dbReference type="HAMAP-Rule" id="MF_01914"/>
    </source>
</evidence>
<comment type="subunit">
    <text evidence="4">Component of the lipopolysaccharide transport and assembly complex.</text>
</comment>
<dbReference type="GO" id="GO:0043165">
    <property type="term" value="P:Gram-negative-bacterium-type cell outer membrane assembly"/>
    <property type="evidence" value="ECO:0007669"/>
    <property type="project" value="UniProtKB-UniRule"/>
</dbReference>
<dbReference type="HAMAP" id="MF_01914">
    <property type="entry name" value="LPS_assembly_LptA"/>
    <property type="match status" value="1"/>
</dbReference>
<reference evidence="6 7" key="1">
    <citation type="submission" date="2020-07" db="EMBL/GenBank/DDBJ databases">
        <title>Genomic diversity of species in the Neisseriaceae family.</title>
        <authorList>
            <person name="Vincent A.T."/>
            <person name="Bernet E."/>
            <person name="Veyrier F.J."/>
        </authorList>
    </citation>
    <scope>NUCLEOTIDE SEQUENCE [LARGE SCALE GENOMIC DNA]</scope>
    <source>
        <strain evidence="6 7">DSM 22244</strain>
    </source>
</reference>
<dbReference type="Proteomes" id="UP000514752">
    <property type="component" value="Chromosome"/>
</dbReference>
<keyword evidence="3 4" id="KW-0574">Periplasm</keyword>
<comment type="similarity">
    <text evidence="4">Belongs to the LptA family.</text>
</comment>
<sequence length="170" mass="18283" precursor="true">MIRKPTILKPRLLCALLLAAVLPAHALTSDRNQPIQIEADQGSLDQGNQSTEFSGNVVIKQGTMYIHAGKVRVVRAASGTQTITATGSPVQFGQQLDRQGHVKGQANRVEYQSATGIVKLSGNARLERGGDNARGETITYNTRTEVYTVMGGSKNNANRGRVSITIQPQN</sequence>
<evidence type="ECO:0000256" key="2">
    <source>
        <dbReference type="ARBA" id="ARBA00022729"/>
    </source>
</evidence>
<dbReference type="GO" id="GO:0017089">
    <property type="term" value="F:glycolipid transfer activity"/>
    <property type="evidence" value="ECO:0007669"/>
    <property type="project" value="TreeGrafter"/>
</dbReference>
<dbReference type="AlphaFoldDB" id="A0A7D7N5Q5"/>
<dbReference type="RefSeq" id="WP_182121976.1">
    <property type="nucleotide sequence ID" value="NZ_CP059567.1"/>
</dbReference>
<keyword evidence="1 4" id="KW-0813">Transport</keyword>
<feature type="signal peptide" evidence="4">
    <location>
        <begin position="1"/>
        <end position="26"/>
    </location>
</feature>
<evidence type="ECO:0000256" key="3">
    <source>
        <dbReference type="ARBA" id="ARBA00022764"/>
    </source>
</evidence>
<feature type="domain" description="Organic solvent tolerance-like N-terminal" evidence="5">
    <location>
        <begin position="36"/>
        <end position="145"/>
    </location>
</feature>
<protein>
    <recommendedName>
        <fullName evidence="4">Lipopolysaccharide export system protein LptA</fullName>
    </recommendedName>
</protein>
<dbReference type="EMBL" id="CP059567">
    <property type="protein sequence ID" value="QMT40283.1"/>
    <property type="molecule type" value="Genomic_DNA"/>
</dbReference>